<gene>
    <name evidence="3" type="primary">Aste57867_4954</name>
    <name evidence="2" type="ORF">As57867_004941</name>
    <name evidence="3" type="ORF">ASTE57867_4954</name>
</gene>
<keyword evidence="1" id="KW-0472">Membrane</keyword>
<proteinExistence type="predicted"/>
<protein>
    <submittedName>
        <fullName evidence="3">Aste57867_4954 protein</fullName>
    </submittedName>
</protein>
<feature type="transmembrane region" description="Helical" evidence="1">
    <location>
        <begin position="226"/>
        <end position="246"/>
    </location>
</feature>
<dbReference type="EMBL" id="CAADRA010001473">
    <property type="protein sequence ID" value="VFT82042.1"/>
    <property type="molecule type" value="Genomic_DNA"/>
</dbReference>
<feature type="transmembrane region" description="Helical" evidence="1">
    <location>
        <begin position="267"/>
        <end position="286"/>
    </location>
</feature>
<dbReference type="EMBL" id="VJMH01001472">
    <property type="protein sequence ID" value="KAF0711960.1"/>
    <property type="molecule type" value="Genomic_DNA"/>
</dbReference>
<dbReference type="AlphaFoldDB" id="A0A485KDN5"/>
<evidence type="ECO:0000313" key="3">
    <source>
        <dbReference type="EMBL" id="VFT82042.1"/>
    </source>
</evidence>
<keyword evidence="4" id="KW-1185">Reference proteome</keyword>
<reference evidence="2" key="2">
    <citation type="submission" date="2019-06" db="EMBL/GenBank/DDBJ databases">
        <title>Genomics analysis of Aphanomyces spp. identifies a new class of oomycete effector associated with host adaptation.</title>
        <authorList>
            <person name="Gaulin E."/>
        </authorList>
    </citation>
    <scope>NUCLEOTIDE SEQUENCE</scope>
    <source>
        <strain evidence="2">CBS 578.67</strain>
    </source>
</reference>
<accession>A0A485KDN5</accession>
<evidence type="ECO:0000313" key="2">
    <source>
        <dbReference type="EMBL" id="KAF0711960.1"/>
    </source>
</evidence>
<keyword evidence="1" id="KW-0812">Transmembrane</keyword>
<dbReference type="Proteomes" id="UP000332933">
    <property type="component" value="Unassembled WGS sequence"/>
</dbReference>
<organism evidence="3 4">
    <name type="scientific">Aphanomyces stellatus</name>
    <dbReference type="NCBI Taxonomy" id="120398"/>
    <lineage>
        <taxon>Eukaryota</taxon>
        <taxon>Sar</taxon>
        <taxon>Stramenopiles</taxon>
        <taxon>Oomycota</taxon>
        <taxon>Saprolegniomycetes</taxon>
        <taxon>Saprolegniales</taxon>
        <taxon>Verrucalvaceae</taxon>
        <taxon>Aphanomyces</taxon>
    </lineage>
</organism>
<feature type="transmembrane region" description="Helical" evidence="1">
    <location>
        <begin position="6"/>
        <end position="29"/>
    </location>
</feature>
<sequence>MLLTVLISGTFATAFLAINSLYSIAVIVLGPVFGSPWLGWDHEATIFGMLLRMEFRRAEFYRTHAEALDKLAGKHGGHLLTKRETDRLLQEIVQAQNDAVQEQLDSGEKIIETKDTMSLSSVVVATVFFGAYLVYFWCKGWVFGAVTSKVHDGLAIVLPMLLQEEMATGLSQVLLWYKWTPFSVDALIASTFGCIVAPHTRTGAFEAQVNKQCLSVGVGAPDMTGFTAFITSLWTLFFLIQGYIVERLGGDGDMKGERADHMWLTDTYWFFLYYSAGLVLFCYFPFVCHISQLKKKDLESVAATCRIYLFLKRMGKTQSYLCRHPRANIDQDQYYMIRHLRYQTLLKMSADDVISYALYVVALSTYNFGDGTVGTKPIWNLPSQTTQPSDELESLSPLVKSSNTEFWARPIDGADAIDEFPAFLLRLPKLDGQYVPSTEPHMTLFSMPVMDTYTTADKTQSITLEDILNERNIKDPMQIFTCSVVQEKKIYVAPTRDHKVCVGLEVKLMKNYTVSIYLVAEDDDETTDGDGGAKFGKGPVYVSVNETSSVVRLKPTADAPHAIDFIEVVDEDQLRAFAACSLNVDPQHAKRVFKHKRCDPHLTM</sequence>
<feature type="transmembrane region" description="Helical" evidence="1">
    <location>
        <begin position="119"/>
        <end position="137"/>
    </location>
</feature>
<reference evidence="3 4" key="1">
    <citation type="submission" date="2019-03" db="EMBL/GenBank/DDBJ databases">
        <authorList>
            <person name="Gaulin E."/>
            <person name="Dumas B."/>
        </authorList>
    </citation>
    <scope>NUCLEOTIDE SEQUENCE [LARGE SCALE GENOMIC DNA]</scope>
    <source>
        <strain evidence="3">CBS 568.67</strain>
    </source>
</reference>
<evidence type="ECO:0000313" key="4">
    <source>
        <dbReference type="Proteomes" id="UP000332933"/>
    </source>
</evidence>
<keyword evidence="1" id="KW-1133">Transmembrane helix</keyword>
<evidence type="ECO:0000256" key="1">
    <source>
        <dbReference type="SAM" id="Phobius"/>
    </source>
</evidence>
<name>A0A485KDN5_9STRA</name>